<proteinExistence type="predicted"/>
<name>E4XMF8_OIKDI</name>
<dbReference type="Proteomes" id="UP000001307">
    <property type="component" value="Unassembled WGS sequence"/>
</dbReference>
<gene>
    <name evidence="2" type="ORF">GSOID_T00015349001</name>
</gene>
<dbReference type="InParanoid" id="E4XMF8"/>
<dbReference type="AlphaFoldDB" id="E4XMF8"/>
<evidence type="ECO:0000313" key="2">
    <source>
        <dbReference type="EMBL" id="CBY11165.1"/>
    </source>
</evidence>
<keyword evidence="3" id="KW-1185">Reference proteome</keyword>
<feature type="region of interest" description="Disordered" evidence="1">
    <location>
        <begin position="19"/>
        <end position="40"/>
    </location>
</feature>
<feature type="compositionally biased region" description="Low complexity" evidence="1">
    <location>
        <begin position="27"/>
        <end position="40"/>
    </location>
</feature>
<accession>E4XMF8</accession>
<dbReference type="EMBL" id="FN653077">
    <property type="protein sequence ID" value="CBY11165.1"/>
    <property type="molecule type" value="Genomic_DNA"/>
</dbReference>
<evidence type="ECO:0000313" key="3">
    <source>
        <dbReference type="Proteomes" id="UP000001307"/>
    </source>
</evidence>
<evidence type="ECO:0000256" key="1">
    <source>
        <dbReference type="SAM" id="MobiDB-lite"/>
    </source>
</evidence>
<sequence length="282" mass="31414">MVTSSKTYSKLFLTPSGSTPKRVDLTSAAGSGQPASPAADATFFHPVDQMTPHHGLDSDRDRSYIVSGNVPEIQEQMAVELDEAFYGDLTPRAHSPVEIASSPSNASLNSVILHMEEAHGEIDDIFNTAKREDSDEDFFYDYSSTNPSQLPSRRPSASSFVSIISGIVTREGYDSNEFMRFNDPQSKEEALWHQAPLRPRLHPNGLFRAQENVDTGATRLDKAFHIVRDFYKQKTRETEILEEDLNSGAAAAFLETPRIVSVLANGQYSRSESRRDSLRRLI</sequence>
<protein>
    <submittedName>
        <fullName evidence="2">Uncharacterized protein</fullName>
    </submittedName>
</protein>
<reference evidence="2" key="1">
    <citation type="journal article" date="2010" name="Science">
        <title>Plasticity of animal genome architecture unmasked by rapid evolution of a pelagic tunicate.</title>
        <authorList>
            <person name="Denoeud F."/>
            <person name="Henriet S."/>
            <person name="Mungpakdee S."/>
            <person name="Aury J.M."/>
            <person name="Da Silva C."/>
            <person name="Brinkmann H."/>
            <person name="Mikhaleva J."/>
            <person name="Olsen L.C."/>
            <person name="Jubin C."/>
            <person name="Canestro C."/>
            <person name="Bouquet J.M."/>
            <person name="Danks G."/>
            <person name="Poulain J."/>
            <person name="Campsteijn C."/>
            <person name="Adamski M."/>
            <person name="Cross I."/>
            <person name="Yadetie F."/>
            <person name="Muffato M."/>
            <person name="Louis A."/>
            <person name="Butcher S."/>
            <person name="Tsagkogeorga G."/>
            <person name="Konrad A."/>
            <person name="Singh S."/>
            <person name="Jensen M.F."/>
            <person name="Cong E.H."/>
            <person name="Eikeseth-Otteraa H."/>
            <person name="Noel B."/>
            <person name="Anthouard V."/>
            <person name="Porcel B.M."/>
            <person name="Kachouri-Lafond R."/>
            <person name="Nishino A."/>
            <person name="Ugolini M."/>
            <person name="Chourrout P."/>
            <person name="Nishida H."/>
            <person name="Aasland R."/>
            <person name="Huzurbazar S."/>
            <person name="Westhof E."/>
            <person name="Delsuc F."/>
            <person name="Lehrach H."/>
            <person name="Reinhardt R."/>
            <person name="Weissenbach J."/>
            <person name="Roy S.W."/>
            <person name="Artiguenave F."/>
            <person name="Postlethwait J.H."/>
            <person name="Manak J.R."/>
            <person name="Thompson E.M."/>
            <person name="Jaillon O."/>
            <person name="Du Pasquier L."/>
            <person name="Boudinot P."/>
            <person name="Liberles D.A."/>
            <person name="Volff J.N."/>
            <person name="Philippe H."/>
            <person name="Lenhard B."/>
            <person name="Roest Crollius H."/>
            <person name="Wincker P."/>
            <person name="Chourrout D."/>
        </authorList>
    </citation>
    <scope>NUCLEOTIDE SEQUENCE [LARGE SCALE GENOMIC DNA]</scope>
</reference>
<organism evidence="2">
    <name type="scientific">Oikopleura dioica</name>
    <name type="common">Tunicate</name>
    <dbReference type="NCBI Taxonomy" id="34765"/>
    <lineage>
        <taxon>Eukaryota</taxon>
        <taxon>Metazoa</taxon>
        <taxon>Chordata</taxon>
        <taxon>Tunicata</taxon>
        <taxon>Appendicularia</taxon>
        <taxon>Copelata</taxon>
        <taxon>Oikopleuridae</taxon>
        <taxon>Oikopleura</taxon>
    </lineage>
</organism>